<reference evidence="2" key="1">
    <citation type="submission" date="2020-06" db="EMBL/GenBank/DDBJ databases">
        <title>Draft genome of Bugula neritina, a colonial animal packing powerful symbionts and potential medicines.</title>
        <authorList>
            <person name="Rayko M."/>
        </authorList>
    </citation>
    <scope>NUCLEOTIDE SEQUENCE [LARGE SCALE GENOMIC DNA]</scope>
    <source>
        <strain evidence="2">Kwan_BN1</strain>
    </source>
</reference>
<comment type="caution">
    <text evidence="2">The sequence shown here is derived from an EMBL/GenBank/DDBJ whole genome shotgun (WGS) entry which is preliminary data.</text>
</comment>
<sequence>MGKMTSISLVIFGVLMVGVVRVNSASLQNSGRNTVRVEKRSVDPYCTYHAAPHITYLEMASSMLTYWNTHYVDLAMCLTGDEPVSYTQKFYCEDLRYLAANTTERLQKYRCMLYSFFQQSSEEFLELNSLVHSIIGFLEPNGARECNPSVHNIRGLSVERIYSQNLISLQVEIACLQQYCGDGSGAAIEIPVFHHCQDPNEPYSGPEYCSNKTPAWGDDIRETNELLEILNTNYMRTTMCSAGGRPITTNQKFICEDLLYIPESITERLENYRCMLSSFFRQSNEDFTQLNNTMYRIADVMEFGSAKECNPSVYNVTGLSSQQIYTQYLTNSRVEIGCLQRACGYRTGTAVELPIFHRCL</sequence>
<dbReference type="AlphaFoldDB" id="A0A7J7JGB2"/>
<evidence type="ECO:0000313" key="2">
    <source>
        <dbReference type="EMBL" id="KAF6024674.1"/>
    </source>
</evidence>
<dbReference type="EMBL" id="VXIV02002550">
    <property type="protein sequence ID" value="KAF6024674.1"/>
    <property type="molecule type" value="Genomic_DNA"/>
</dbReference>
<accession>A0A7J7JGB2</accession>
<feature type="chain" id="PRO_5029893593" evidence="1">
    <location>
        <begin position="25"/>
        <end position="360"/>
    </location>
</feature>
<feature type="signal peptide" evidence="1">
    <location>
        <begin position="1"/>
        <end position="24"/>
    </location>
</feature>
<gene>
    <name evidence="2" type="ORF">EB796_017021</name>
</gene>
<organism evidence="2 3">
    <name type="scientific">Bugula neritina</name>
    <name type="common">Brown bryozoan</name>
    <name type="synonym">Sertularia neritina</name>
    <dbReference type="NCBI Taxonomy" id="10212"/>
    <lineage>
        <taxon>Eukaryota</taxon>
        <taxon>Metazoa</taxon>
        <taxon>Spiralia</taxon>
        <taxon>Lophotrochozoa</taxon>
        <taxon>Bryozoa</taxon>
        <taxon>Gymnolaemata</taxon>
        <taxon>Cheilostomatida</taxon>
        <taxon>Flustrina</taxon>
        <taxon>Buguloidea</taxon>
        <taxon>Bugulidae</taxon>
        <taxon>Bugula</taxon>
    </lineage>
</organism>
<protein>
    <submittedName>
        <fullName evidence="2">Uncharacterized protein</fullName>
    </submittedName>
</protein>
<dbReference type="Proteomes" id="UP000593567">
    <property type="component" value="Unassembled WGS sequence"/>
</dbReference>
<name>A0A7J7JGB2_BUGNE</name>
<keyword evidence="3" id="KW-1185">Reference proteome</keyword>
<evidence type="ECO:0000313" key="3">
    <source>
        <dbReference type="Proteomes" id="UP000593567"/>
    </source>
</evidence>
<keyword evidence="1" id="KW-0732">Signal</keyword>
<evidence type="ECO:0000256" key="1">
    <source>
        <dbReference type="SAM" id="SignalP"/>
    </source>
</evidence>
<proteinExistence type="predicted"/>